<dbReference type="Proteomes" id="UP000507470">
    <property type="component" value="Unassembled WGS sequence"/>
</dbReference>
<evidence type="ECO:0000313" key="2">
    <source>
        <dbReference type="Proteomes" id="UP000507470"/>
    </source>
</evidence>
<dbReference type="AlphaFoldDB" id="A0A6J7ZZM3"/>
<reference evidence="1 2" key="1">
    <citation type="submission" date="2020-06" db="EMBL/GenBank/DDBJ databases">
        <authorList>
            <person name="Li R."/>
            <person name="Bekaert M."/>
        </authorList>
    </citation>
    <scope>NUCLEOTIDE SEQUENCE [LARGE SCALE GENOMIC DNA]</scope>
    <source>
        <strain evidence="2">wild</strain>
    </source>
</reference>
<accession>A0A6J7ZZM3</accession>
<dbReference type="OrthoDB" id="10475844at2759"/>
<sequence length="296" mass="33437">MVSQKKKIKKDSGSTNFADADYSVDKSESYNTDMETTTISYQKEDTNGGFNIKGHMSTVPSAIYTRRTSKLTRILCRIKRIIKLSSTRSYGMNGFTFKFTIDQTITFNECNPFRKILIAVTRNVVIDDSNNDILRFSSTNQLKPIAAGKFGGYGVNLDDGDRYNNYRTVLDVQRSRKSKNHESFSLFSPNVEDTMTMNTMLPVYSESKELYSTEDVEFSGDFVDVQGKREGTNESFFFSPFTEDTVTMNMMLPTAGNVTEKTHATKRAPENGSLQGRSVLIWIIGCFIMSVWSLSV</sequence>
<proteinExistence type="predicted"/>
<dbReference type="EMBL" id="CACVKT020000414">
    <property type="protein sequence ID" value="CAC5358892.1"/>
    <property type="molecule type" value="Genomic_DNA"/>
</dbReference>
<gene>
    <name evidence="1" type="ORF">MCOR_1948</name>
</gene>
<protein>
    <submittedName>
        <fullName evidence="1">Uncharacterized protein</fullName>
    </submittedName>
</protein>
<keyword evidence="2" id="KW-1185">Reference proteome</keyword>
<name>A0A6J7ZZM3_MYTCO</name>
<evidence type="ECO:0000313" key="1">
    <source>
        <dbReference type="EMBL" id="CAC5358892.1"/>
    </source>
</evidence>
<organism evidence="1 2">
    <name type="scientific">Mytilus coruscus</name>
    <name type="common">Sea mussel</name>
    <dbReference type="NCBI Taxonomy" id="42192"/>
    <lineage>
        <taxon>Eukaryota</taxon>
        <taxon>Metazoa</taxon>
        <taxon>Spiralia</taxon>
        <taxon>Lophotrochozoa</taxon>
        <taxon>Mollusca</taxon>
        <taxon>Bivalvia</taxon>
        <taxon>Autobranchia</taxon>
        <taxon>Pteriomorphia</taxon>
        <taxon>Mytilida</taxon>
        <taxon>Mytiloidea</taxon>
        <taxon>Mytilidae</taxon>
        <taxon>Mytilinae</taxon>
        <taxon>Mytilus</taxon>
    </lineage>
</organism>